<accession>A0ABP3CA76</accession>
<dbReference type="InterPro" id="IPR027266">
    <property type="entry name" value="TrmE/GcvT-like"/>
</dbReference>
<dbReference type="Gene3D" id="3.30.1360.120">
    <property type="entry name" value="Probable tRNA modification gtpase trme, domain 1"/>
    <property type="match status" value="1"/>
</dbReference>
<reference evidence="2 3" key="1">
    <citation type="submission" date="2024-01" db="EMBL/GenBank/DDBJ databases">
        <title>Characterization of antibiotic resistant novel bacterial strains and their environmental applications.</title>
        <authorList>
            <person name="Manzoor S."/>
            <person name="Abbas S."/>
            <person name="Arshad M."/>
            <person name="Ahmed I."/>
        </authorList>
    </citation>
    <scope>NUCLEOTIDE SEQUENCE [LARGE SCALE GENOMIC DNA]</scope>
    <source>
        <strain evidence="2 3">NCCP-602</strain>
    </source>
</reference>
<evidence type="ECO:0000313" key="2">
    <source>
        <dbReference type="EMBL" id="GAA0036687.1"/>
    </source>
</evidence>
<dbReference type="PANTHER" id="PTHR43757:SF2">
    <property type="entry name" value="AMINOMETHYLTRANSFERASE, MITOCHONDRIAL"/>
    <property type="match status" value="1"/>
</dbReference>
<sequence length="450" mass="49607">MSANSLKDELSAGSGVVETLKNSPYRPMVFPVAAEFTNWRSEQHAWRDSVALLDQSHHMTDLFISGPDAAAMLERLAVNTFKNFGVDKAKQMVSVNAEGKLIGDAILFHLGEDEYDLVGHPMLIDWVHFNAETGDWDVTIDRDPTSADRQGPPKLYRYEIQGPNAVKVMEKVTGQPVPDVKFFNMATFTIAGHEVKALKHGMAGQPGFEMFGPWAEGEDVLAALLEAGKEFDLKRAGAKAYSTANIESGWVPTPLPAIFTSEDTAAYREWVPFGRIGSLGGSFDAESIEDYYLTPYDLGYERNVKFDHDFIGREALEKIAEGPHRVKVTLVWNPEDVAGAFGTLMGEELPAKFIELPKSRYAHHQYDKVTVDGATVGVSLDCGYVANPQAYISLAVVDAEYAQPGTEVTVVWGENPNTDKPAIEPHRQISIRATVAPVPFDVHARETYRA</sequence>
<dbReference type="SUPFAM" id="SSF103025">
    <property type="entry name" value="Folate-binding domain"/>
    <property type="match status" value="1"/>
</dbReference>
<feature type="domain" description="GCVT N-terminal" evidence="1">
    <location>
        <begin position="25"/>
        <end position="250"/>
    </location>
</feature>
<evidence type="ECO:0000259" key="1">
    <source>
        <dbReference type="Pfam" id="PF01571"/>
    </source>
</evidence>
<dbReference type="PANTHER" id="PTHR43757">
    <property type="entry name" value="AMINOMETHYLTRANSFERASE"/>
    <property type="match status" value="1"/>
</dbReference>
<dbReference type="RefSeq" id="WP_339393424.1">
    <property type="nucleotide sequence ID" value="NZ_BAAAAF010000011.1"/>
</dbReference>
<organism evidence="2 3">
    <name type="scientific">Brevibacterium metallidurans</name>
    <dbReference type="NCBI Taxonomy" id="1482676"/>
    <lineage>
        <taxon>Bacteria</taxon>
        <taxon>Bacillati</taxon>
        <taxon>Actinomycetota</taxon>
        <taxon>Actinomycetes</taxon>
        <taxon>Micrococcales</taxon>
        <taxon>Brevibacteriaceae</taxon>
        <taxon>Brevibacterium</taxon>
    </lineage>
</organism>
<gene>
    <name evidence="2" type="ORF">NCCP602_26480</name>
</gene>
<comment type="caution">
    <text evidence="2">The sequence shown here is derived from an EMBL/GenBank/DDBJ whole genome shotgun (WGS) entry which is preliminary data.</text>
</comment>
<dbReference type="Pfam" id="PF01571">
    <property type="entry name" value="GCV_T"/>
    <property type="match status" value="1"/>
</dbReference>
<protein>
    <submittedName>
        <fullName evidence="2">Aminomethyltransferase family protein</fullName>
    </submittedName>
</protein>
<evidence type="ECO:0000313" key="3">
    <source>
        <dbReference type="Proteomes" id="UP001498238"/>
    </source>
</evidence>
<dbReference type="EMBL" id="BAAAAF010000011">
    <property type="protein sequence ID" value="GAA0036687.1"/>
    <property type="molecule type" value="Genomic_DNA"/>
</dbReference>
<name>A0ABP3CA76_9MICO</name>
<dbReference type="InterPro" id="IPR006222">
    <property type="entry name" value="GCVT_N"/>
</dbReference>
<dbReference type="Proteomes" id="UP001498238">
    <property type="component" value="Unassembled WGS sequence"/>
</dbReference>
<keyword evidence="3" id="KW-1185">Reference proteome</keyword>
<proteinExistence type="predicted"/>
<dbReference type="InterPro" id="IPR028896">
    <property type="entry name" value="GcvT/YgfZ/DmdA"/>
</dbReference>